<dbReference type="Gene3D" id="3.30.710.10">
    <property type="entry name" value="Potassium Channel Kv1.1, Chain A"/>
    <property type="match status" value="1"/>
</dbReference>
<dbReference type="SUPFAM" id="SSF54695">
    <property type="entry name" value="POZ domain"/>
    <property type="match status" value="1"/>
</dbReference>
<dbReference type="GO" id="GO:0030163">
    <property type="term" value="P:protein catabolic process"/>
    <property type="evidence" value="ECO:0007669"/>
    <property type="project" value="UniProtKB-ARBA"/>
</dbReference>
<name>A0AAV4M2P6_CAEEX</name>
<dbReference type="Gene3D" id="2.60.210.10">
    <property type="entry name" value="Apoptosis, Tumor Necrosis Factor Receptor Associated Protein 2, Chain A"/>
    <property type="match status" value="1"/>
</dbReference>
<gene>
    <name evidence="3" type="primary">Tdpoz3_27</name>
    <name evidence="3" type="ORF">CEXT_530371</name>
</gene>
<proteinExistence type="predicted"/>
<comment type="caution">
    <text evidence="3">The sequence shown here is derived from an EMBL/GenBank/DDBJ whole genome shotgun (WGS) entry which is preliminary data.</text>
</comment>
<dbReference type="PROSITE" id="PS50097">
    <property type="entry name" value="BTB"/>
    <property type="match status" value="1"/>
</dbReference>
<dbReference type="InterPro" id="IPR011333">
    <property type="entry name" value="SKP1/BTB/POZ_sf"/>
</dbReference>
<dbReference type="EMBL" id="BPLR01001815">
    <property type="protein sequence ID" value="GIX66721.1"/>
    <property type="molecule type" value="Genomic_DNA"/>
</dbReference>
<organism evidence="3 4">
    <name type="scientific">Caerostris extrusa</name>
    <name type="common">Bark spider</name>
    <name type="synonym">Caerostris bankana</name>
    <dbReference type="NCBI Taxonomy" id="172846"/>
    <lineage>
        <taxon>Eukaryota</taxon>
        <taxon>Metazoa</taxon>
        <taxon>Ecdysozoa</taxon>
        <taxon>Arthropoda</taxon>
        <taxon>Chelicerata</taxon>
        <taxon>Arachnida</taxon>
        <taxon>Araneae</taxon>
        <taxon>Araneomorphae</taxon>
        <taxon>Entelegynae</taxon>
        <taxon>Araneoidea</taxon>
        <taxon>Araneidae</taxon>
        <taxon>Caerostris</taxon>
    </lineage>
</organism>
<evidence type="ECO:0000313" key="3">
    <source>
        <dbReference type="EMBL" id="GIX66721.1"/>
    </source>
</evidence>
<sequence length="386" mass="44052">MVENAELKNVKFIYEWNVRNFISYLDRKYEISSSKFCSDPETEVEWKLVLYPKHSYPKGAYIAACLVKMSNDGLSHSVRYKITASKKGISEMMTREKVFKACYDFDQDTIISHHDLIEKKLLQNGCLVIRCEMDVLFLDNEKNMECVSSNSNNFSNGVSSGPPSVNGCDQDPKVNMKKDYFNIKEHAYINPKLEQSTFVPKDSLSKLSDDFKELYLNKQFADTIILCEDREICVHKTVLSARSDYFKMLCSGKGLANDALNLSEIKSTTMEAILYYLYTGQTLVLSYNLALNMISAAKKLILDELLEILVSYLIANITVENVTEILQRSDELQHESLKYACLKFVNSQHSEVVNSQKWQQMIANNPRIAGEVLLTVASFPNYYGTS</sequence>
<dbReference type="Pfam" id="PF22486">
    <property type="entry name" value="MATH_2"/>
    <property type="match status" value="1"/>
</dbReference>
<dbReference type="AlphaFoldDB" id="A0AAV4M2P6"/>
<dbReference type="CDD" id="cd00121">
    <property type="entry name" value="MATH"/>
    <property type="match status" value="1"/>
</dbReference>
<dbReference type="InterPro" id="IPR008974">
    <property type="entry name" value="TRAF-like"/>
</dbReference>
<evidence type="ECO:0000259" key="1">
    <source>
        <dbReference type="PROSITE" id="PS50097"/>
    </source>
</evidence>
<keyword evidence="4" id="KW-1185">Reference proteome</keyword>
<dbReference type="Proteomes" id="UP001054945">
    <property type="component" value="Unassembled WGS sequence"/>
</dbReference>
<dbReference type="InterPro" id="IPR000210">
    <property type="entry name" value="BTB/POZ_dom"/>
</dbReference>
<dbReference type="SUPFAM" id="SSF49599">
    <property type="entry name" value="TRAF domain-like"/>
    <property type="match status" value="1"/>
</dbReference>
<dbReference type="InterPro" id="IPR002083">
    <property type="entry name" value="MATH/TRAF_dom"/>
</dbReference>
<protein>
    <submittedName>
        <fullName evidence="3">TD and POZ domain-containing protein 3</fullName>
    </submittedName>
</protein>
<dbReference type="PANTHER" id="PTHR24413">
    <property type="entry name" value="SPECKLE-TYPE POZ PROTEIN"/>
    <property type="match status" value="1"/>
</dbReference>
<evidence type="ECO:0000259" key="2">
    <source>
        <dbReference type="PROSITE" id="PS50144"/>
    </source>
</evidence>
<dbReference type="Pfam" id="PF00651">
    <property type="entry name" value="BTB"/>
    <property type="match status" value="1"/>
</dbReference>
<reference evidence="3 4" key="1">
    <citation type="submission" date="2021-06" db="EMBL/GenBank/DDBJ databases">
        <title>Caerostris extrusa draft genome.</title>
        <authorList>
            <person name="Kono N."/>
            <person name="Arakawa K."/>
        </authorList>
    </citation>
    <scope>NUCLEOTIDE SEQUENCE [LARGE SCALE GENOMIC DNA]</scope>
</reference>
<feature type="domain" description="BTB" evidence="1">
    <location>
        <begin position="221"/>
        <end position="286"/>
    </location>
</feature>
<evidence type="ECO:0000313" key="4">
    <source>
        <dbReference type="Proteomes" id="UP001054945"/>
    </source>
</evidence>
<feature type="domain" description="MATH" evidence="2">
    <location>
        <begin position="11"/>
        <end position="133"/>
    </location>
</feature>
<dbReference type="CDD" id="cd18186">
    <property type="entry name" value="BTB_POZ_ZBTB_KLHL-like"/>
    <property type="match status" value="1"/>
</dbReference>
<dbReference type="SMART" id="SM00225">
    <property type="entry name" value="BTB"/>
    <property type="match status" value="1"/>
</dbReference>
<dbReference type="PROSITE" id="PS50144">
    <property type="entry name" value="MATH"/>
    <property type="match status" value="1"/>
</dbReference>
<dbReference type="Gene3D" id="1.25.40.420">
    <property type="match status" value="1"/>
</dbReference>
<accession>A0AAV4M2P6</accession>